<name>A0ABU5C5P3_9BACI</name>
<keyword evidence="6" id="KW-1185">Reference proteome</keyword>
<dbReference type="PANTHER" id="PTHR30146:SF149">
    <property type="entry name" value="HTH-TYPE TRANSCRIPTIONAL REGULATOR EBGR"/>
    <property type="match status" value="1"/>
</dbReference>
<dbReference type="CDD" id="cd01544">
    <property type="entry name" value="PBP1_GalR"/>
    <property type="match status" value="1"/>
</dbReference>
<sequence length="330" mass="37305">MATIKDIAKEVQLSIATVSRVLNDDPALSVSEETRQRVLQAAEALNYQKHKKKKSKQPLRIAIVQWYTQQEELNDMYYYTIRNGAEEEMERKNYTFTRLFPSTDKIGDKQIDGIIAIGKFSEAQMKKLQEWCPAICFVDNRYSFPVYDAVVVDFELATRGVLEHFVKNGHTHIGILSGEETFSDGSSVIIDPRFQSYSQYMKEKGLYEKTHCFKGSFTVEAGCKMMEKAIQTLKDDLPTAFFCANDSIAVGALRALQDHRIPVPDKVEIIGFNDTSVAKYVSPALSTVQVPTKMMGATAVSMLEERILEKRAISKQVTLATELVIRKSSR</sequence>
<evidence type="ECO:0000256" key="2">
    <source>
        <dbReference type="ARBA" id="ARBA00023125"/>
    </source>
</evidence>
<organism evidence="5 6">
    <name type="scientific">Tigheibacillus halophilus</name>
    <dbReference type="NCBI Taxonomy" id="361280"/>
    <lineage>
        <taxon>Bacteria</taxon>
        <taxon>Bacillati</taxon>
        <taxon>Bacillota</taxon>
        <taxon>Bacilli</taxon>
        <taxon>Bacillales</taxon>
        <taxon>Bacillaceae</taxon>
        <taxon>Tigheibacillus</taxon>
    </lineage>
</organism>
<comment type="caution">
    <text evidence="5">The sequence shown here is derived from an EMBL/GenBank/DDBJ whole genome shotgun (WGS) entry which is preliminary data.</text>
</comment>
<evidence type="ECO:0000256" key="1">
    <source>
        <dbReference type="ARBA" id="ARBA00023015"/>
    </source>
</evidence>
<gene>
    <name evidence="5" type="ORF">RWE15_09380</name>
</gene>
<dbReference type="InterPro" id="IPR000843">
    <property type="entry name" value="HTH_LacI"/>
</dbReference>
<dbReference type="Gene3D" id="3.40.50.2300">
    <property type="match status" value="2"/>
</dbReference>
<evidence type="ECO:0000313" key="6">
    <source>
        <dbReference type="Proteomes" id="UP001281447"/>
    </source>
</evidence>
<dbReference type="Proteomes" id="UP001281447">
    <property type="component" value="Unassembled WGS sequence"/>
</dbReference>
<dbReference type="InterPro" id="IPR010982">
    <property type="entry name" value="Lambda_DNA-bd_dom_sf"/>
</dbReference>
<dbReference type="CDD" id="cd01392">
    <property type="entry name" value="HTH_LacI"/>
    <property type="match status" value="1"/>
</dbReference>
<dbReference type="PANTHER" id="PTHR30146">
    <property type="entry name" value="LACI-RELATED TRANSCRIPTIONAL REPRESSOR"/>
    <property type="match status" value="1"/>
</dbReference>
<accession>A0ABU5C5P3</accession>
<dbReference type="SUPFAM" id="SSF53822">
    <property type="entry name" value="Periplasmic binding protein-like I"/>
    <property type="match status" value="1"/>
</dbReference>
<dbReference type="Gene3D" id="1.10.260.40">
    <property type="entry name" value="lambda repressor-like DNA-binding domains"/>
    <property type="match status" value="1"/>
</dbReference>
<keyword evidence="2 5" id="KW-0238">DNA-binding</keyword>
<dbReference type="GO" id="GO:0003677">
    <property type="term" value="F:DNA binding"/>
    <property type="evidence" value="ECO:0007669"/>
    <property type="project" value="UniProtKB-KW"/>
</dbReference>
<dbReference type="PROSITE" id="PS50932">
    <property type="entry name" value="HTH_LACI_2"/>
    <property type="match status" value="1"/>
</dbReference>
<proteinExistence type="predicted"/>
<feature type="domain" description="HTH lacI-type" evidence="4">
    <location>
        <begin position="2"/>
        <end position="61"/>
    </location>
</feature>
<dbReference type="InterPro" id="IPR046335">
    <property type="entry name" value="LacI/GalR-like_sensor"/>
</dbReference>
<evidence type="ECO:0000313" key="5">
    <source>
        <dbReference type="EMBL" id="MDY0394621.1"/>
    </source>
</evidence>
<dbReference type="Pfam" id="PF13377">
    <property type="entry name" value="Peripla_BP_3"/>
    <property type="match status" value="1"/>
</dbReference>
<dbReference type="Pfam" id="PF00356">
    <property type="entry name" value="LacI"/>
    <property type="match status" value="1"/>
</dbReference>
<dbReference type="EMBL" id="JAWDIP010000003">
    <property type="protein sequence ID" value="MDY0394621.1"/>
    <property type="molecule type" value="Genomic_DNA"/>
</dbReference>
<evidence type="ECO:0000256" key="3">
    <source>
        <dbReference type="ARBA" id="ARBA00023163"/>
    </source>
</evidence>
<protein>
    <submittedName>
        <fullName evidence="5">LacI family DNA-binding transcriptional regulator</fullName>
    </submittedName>
</protein>
<dbReference type="InterPro" id="IPR028082">
    <property type="entry name" value="Peripla_BP_I"/>
</dbReference>
<dbReference type="RefSeq" id="WP_390354406.1">
    <property type="nucleotide sequence ID" value="NZ_JBHUIZ010000005.1"/>
</dbReference>
<keyword evidence="3" id="KW-0804">Transcription</keyword>
<dbReference type="SUPFAM" id="SSF47413">
    <property type="entry name" value="lambda repressor-like DNA-binding domains"/>
    <property type="match status" value="1"/>
</dbReference>
<reference evidence="5 6" key="1">
    <citation type="submission" date="2023-10" db="EMBL/GenBank/DDBJ databases">
        <title>Virgibacillus halophilus 5B73C genome.</title>
        <authorList>
            <person name="Miliotis G."/>
            <person name="Sengupta P."/>
            <person name="Hameed A."/>
            <person name="Chuvochina M."/>
            <person name="Mcdonagh F."/>
            <person name="Simpson A.C."/>
            <person name="Singh N.K."/>
            <person name="Rekha P.D."/>
            <person name="Raman K."/>
            <person name="Hugenholtz P."/>
            <person name="Venkateswaran K."/>
        </authorList>
    </citation>
    <scope>NUCLEOTIDE SEQUENCE [LARGE SCALE GENOMIC DNA]</scope>
    <source>
        <strain evidence="5 6">5B73C</strain>
    </source>
</reference>
<dbReference type="SMART" id="SM00354">
    <property type="entry name" value="HTH_LACI"/>
    <property type="match status" value="1"/>
</dbReference>
<evidence type="ECO:0000259" key="4">
    <source>
        <dbReference type="PROSITE" id="PS50932"/>
    </source>
</evidence>
<keyword evidence="1" id="KW-0805">Transcription regulation</keyword>